<evidence type="ECO:0000313" key="1">
    <source>
        <dbReference type="EMBL" id="EPF71571.1"/>
    </source>
</evidence>
<dbReference type="AlphaFoldDB" id="S3NY61"/>
<gene>
    <name evidence="1" type="ORF">F945_02604</name>
</gene>
<dbReference type="PATRIC" id="fig|421052.3.peg.2545"/>
<dbReference type="OrthoDB" id="6713598at2"/>
<organism evidence="1 2">
    <name type="scientific">Acinetobacter rudis CIP 110305</name>
    <dbReference type="NCBI Taxonomy" id="421052"/>
    <lineage>
        <taxon>Bacteria</taxon>
        <taxon>Pseudomonadati</taxon>
        <taxon>Pseudomonadota</taxon>
        <taxon>Gammaproteobacteria</taxon>
        <taxon>Moraxellales</taxon>
        <taxon>Moraxellaceae</taxon>
        <taxon>Acinetobacter</taxon>
    </lineage>
</organism>
<sequence>MTELQYDLIENLGYKEFNAELLKDYWAFNDYPRRKFIFSLKDLITKYQFKSESKLHNIVKNCGHLKFTALLDCGICKRTFKIDHRRNINFDKEDWFKEQLTCDTCKRENIDSQVREQLSNFQNSIPLGQKYNLESPYQELDYLEKIFLYVLLTTKLKITDGNLIHPNNWKDFQALEANGVEYILKNIIDKGYIFISNTYDDVMLLQNELRNTSDTLQSYLAFDTLRELKKNLNLNFYNDIVVVLPKSCSSRQDWIVKLYNEIVLYEIKLKDIKQIEEFITIKRLNEVYALIDFICRQRHIPIKKNNALELDLIRMLKKYDLQHVWSIICYQAKLAASELYDMEFKERNRSRFSSEYVFSCHISSYLNYLESKNIAPKYPRNLPDNWVYSEIELFVSAYVIGNYKRWNEFTPREILSLWCKDYGN</sequence>
<dbReference type="EMBL" id="ATGI01000032">
    <property type="protein sequence ID" value="EPF71571.1"/>
    <property type="molecule type" value="Genomic_DNA"/>
</dbReference>
<dbReference type="Proteomes" id="UP000014568">
    <property type="component" value="Unassembled WGS sequence"/>
</dbReference>
<comment type="caution">
    <text evidence="1">The sequence shown here is derived from an EMBL/GenBank/DDBJ whole genome shotgun (WGS) entry which is preliminary data.</text>
</comment>
<accession>S3NY61</accession>
<dbReference type="eggNOG" id="ENOG5032NHX">
    <property type="taxonomic scope" value="Bacteria"/>
</dbReference>
<dbReference type="HOGENOM" id="CLU_646605_0_0_6"/>
<protein>
    <submittedName>
        <fullName evidence="1">Uncharacterized protein</fullName>
    </submittedName>
</protein>
<dbReference type="STRING" id="632955.GCA_000829675_01170"/>
<keyword evidence="2" id="KW-1185">Reference proteome</keyword>
<name>S3NY61_9GAMM</name>
<reference evidence="1 2" key="1">
    <citation type="submission" date="2013-06" db="EMBL/GenBank/DDBJ databases">
        <title>The Genome Sequence of Acinetobacter rudis CIP 110305.</title>
        <authorList>
            <consortium name="The Broad Institute Genome Sequencing Platform"/>
            <consortium name="The Broad Institute Genome Sequencing Center for Infectious Disease"/>
            <person name="Cerqueira G."/>
            <person name="Feldgarden M."/>
            <person name="Courvalin P."/>
            <person name="Perichon B."/>
            <person name="Grillot-Courvalin C."/>
            <person name="Clermont D."/>
            <person name="Rocha E."/>
            <person name="Yoon E.-J."/>
            <person name="Nemec A."/>
            <person name="Young S.K."/>
            <person name="Zeng Q."/>
            <person name="Gargeya S."/>
            <person name="Fitzgerald M."/>
            <person name="Abouelleil A."/>
            <person name="Alvarado L."/>
            <person name="Berlin A.M."/>
            <person name="Chapman S.B."/>
            <person name="Dewar J."/>
            <person name="Goldberg J."/>
            <person name="Griggs A."/>
            <person name="Gujja S."/>
            <person name="Hansen M."/>
            <person name="Howarth C."/>
            <person name="Imamovic A."/>
            <person name="Larimer J."/>
            <person name="McCowan C."/>
            <person name="Murphy C."/>
            <person name="Pearson M."/>
            <person name="Priest M."/>
            <person name="Roberts A."/>
            <person name="Saif S."/>
            <person name="Shea T."/>
            <person name="Sykes S."/>
            <person name="Wortman J."/>
            <person name="Nusbaum C."/>
            <person name="Birren B."/>
        </authorList>
    </citation>
    <scope>NUCLEOTIDE SEQUENCE [LARGE SCALE GENOMIC DNA]</scope>
    <source>
        <strain evidence="1 2">CIP 110305</strain>
    </source>
</reference>
<dbReference type="RefSeq" id="WP_016657000.1">
    <property type="nucleotide sequence ID" value="NZ_KE340353.1"/>
</dbReference>
<evidence type="ECO:0000313" key="2">
    <source>
        <dbReference type="Proteomes" id="UP000014568"/>
    </source>
</evidence>
<proteinExistence type="predicted"/>